<dbReference type="Gene3D" id="3.10.450.50">
    <property type="match status" value="1"/>
</dbReference>
<protein>
    <submittedName>
        <fullName evidence="2">Ketosteroid isomerase-related protein</fullName>
    </submittedName>
</protein>
<proteinExistence type="predicted"/>
<gene>
    <name evidence="2" type="ORF">SAMN02745126_03273</name>
</gene>
<dbReference type="OrthoDB" id="7348037at2"/>
<dbReference type="EMBL" id="FUWJ01000003">
    <property type="protein sequence ID" value="SKA04059.1"/>
    <property type="molecule type" value="Genomic_DNA"/>
</dbReference>
<dbReference type="AlphaFoldDB" id="A0A1T4QK11"/>
<evidence type="ECO:0000313" key="2">
    <source>
        <dbReference type="EMBL" id="SKA04059.1"/>
    </source>
</evidence>
<dbReference type="Proteomes" id="UP000190092">
    <property type="component" value="Unassembled WGS sequence"/>
</dbReference>
<name>A0A1T4QK11_9HYPH</name>
<dbReference type="SUPFAM" id="SSF54427">
    <property type="entry name" value="NTF2-like"/>
    <property type="match status" value="1"/>
</dbReference>
<organism evidence="2 3">
    <name type="scientific">Enhydrobacter aerosaccus</name>
    <dbReference type="NCBI Taxonomy" id="225324"/>
    <lineage>
        <taxon>Bacteria</taxon>
        <taxon>Pseudomonadati</taxon>
        <taxon>Pseudomonadota</taxon>
        <taxon>Alphaproteobacteria</taxon>
        <taxon>Hyphomicrobiales</taxon>
        <taxon>Enhydrobacter</taxon>
    </lineage>
</organism>
<dbReference type="GO" id="GO:0016853">
    <property type="term" value="F:isomerase activity"/>
    <property type="evidence" value="ECO:0007669"/>
    <property type="project" value="UniProtKB-KW"/>
</dbReference>
<feature type="domain" description="SnoaL-like" evidence="1">
    <location>
        <begin position="8"/>
        <end position="112"/>
    </location>
</feature>
<dbReference type="RefSeq" id="WP_085934965.1">
    <property type="nucleotide sequence ID" value="NZ_FUWJ01000003.1"/>
</dbReference>
<dbReference type="STRING" id="225324.SAMN02745126_03273"/>
<keyword evidence="2" id="KW-0413">Isomerase</keyword>
<keyword evidence="3" id="KW-1185">Reference proteome</keyword>
<evidence type="ECO:0000259" key="1">
    <source>
        <dbReference type="Pfam" id="PF12680"/>
    </source>
</evidence>
<sequence>MGTTDLLTEFCAAVERRDGTAFAALFTEDGVYHDVFYGPFEGRQKIAAMIDDWFYRTAKDFRWEMFRPVSDGHTLYAYYTFSYVSTLPEAQGRRVGFDGVSIMQLRDGRIAKYREVANSAIGLLEIGFAPERVAKILAKEAKEIRARPEWQRHLA</sequence>
<dbReference type="Pfam" id="PF12680">
    <property type="entry name" value="SnoaL_2"/>
    <property type="match status" value="1"/>
</dbReference>
<dbReference type="InterPro" id="IPR032710">
    <property type="entry name" value="NTF2-like_dom_sf"/>
</dbReference>
<reference evidence="3" key="1">
    <citation type="submission" date="2017-02" db="EMBL/GenBank/DDBJ databases">
        <authorList>
            <person name="Varghese N."/>
            <person name="Submissions S."/>
        </authorList>
    </citation>
    <scope>NUCLEOTIDE SEQUENCE [LARGE SCALE GENOMIC DNA]</scope>
    <source>
        <strain evidence="3">ATCC 27094</strain>
    </source>
</reference>
<dbReference type="InterPro" id="IPR037401">
    <property type="entry name" value="SnoaL-like"/>
</dbReference>
<accession>A0A1T4QK11</accession>
<evidence type="ECO:0000313" key="3">
    <source>
        <dbReference type="Proteomes" id="UP000190092"/>
    </source>
</evidence>